<dbReference type="Gene3D" id="1.10.3480.10">
    <property type="entry name" value="TorD-like"/>
    <property type="match status" value="1"/>
</dbReference>
<dbReference type="NCBIfam" id="TIGR00684">
    <property type="entry name" value="narJ"/>
    <property type="match status" value="1"/>
</dbReference>
<dbReference type="InterPro" id="IPR003765">
    <property type="entry name" value="NO3_reductase_chaperone_NarJ"/>
</dbReference>
<evidence type="ECO:0000313" key="3">
    <source>
        <dbReference type="EMBL" id="HEN41792.1"/>
    </source>
</evidence>
<proteinExistence type="predicted"/>
<dbReference type="Pfam" id="PF02613">
    <property type="entry name" value="Nitrate_red_del"/>
    <property type="match status" value="1"/>
</dbReference>
<dbReference type="InterPro" id="IPR020945">
    <property type="entry name" value="DMSO/NO3_reduct_chaperone"/>
</dbReference>
<dbReference type="SUPFAM" id="SSF89155">
    <property type="entry name" value="TorD-like"/>
    <property type="match status" value="1"/>
</dbReference>
<dbReference type="PANTHER" id="PTHR43680">
    <property type="entry name" value="NITRATE REDUCTASE MOLYBDENUM COFACTOR ASSEMBLY CHAPERONE"/>
    <property type="match status" value="1"/>
</dbReference>
<evidence type="ECO:0000256" key="1">
    <source>
        <dbReference type="ARBA" id="ARBA00023063"/>
    </source>
</evidence>
<keyword evidence="1" id="KW-0534">Nitrate assimilation</keyword>
<dbReference type="GO" id="GO:0051082">
    <property type="term" value="F:unfolded protein binding"/>
    <property type="evidence" value="ECO:0007669"/>
    <property type="project" value="InterPro"/>
</dbReference>
<gene>
    <name evidence="3" type="primary">narJ</name>
    <name evidence="3" type="ORF">ENQ87_05340</name>
</gene>
<dbReference type="GO" id="GO:0042128">
    <property type="term" value="P:nitrate assimilation"/>
    <property type="evidence" value="ECO:0007669"/>
    <property type="project" value="UniProtKB-KW"/>
</dbReference>
<organism evidence="3">
    <name type="scientific">Geobacter metallireducens</name>
    <dbReference type="NCBI Taxonomy" id="28232"/>
    <lineage>
        <taxon>Bacteria</taxon>
        <taxon>Pseudomonadati</taxon>
        <taxon>Thermodesulfobacteriota</taxon>
        <taxon>Desulfuromonadia</taxon>
        <taxon>Geobacterales</taxon>
        <taxon>Geobacteraceae</taxon>
        <taxon>Geobacter</taxon>
    </lineage>
</organism>
<name>A0A831UB94_GEOME</name>
<reference evidence="3" key="1">
    <citation type="journal article" date="2020" name="mSystems">
        <title>Genome- and Community-Level Interaction Insights into Carbon Utilization and Element Cycling Functions of Hydrothermarchaeota in Hydrothermal Sediment.</title>
        <authorList>
            <person name="Zhou Z."/>
            <person name="Liu Y."/>
            <person name="Xu W."/>
            <person name="Pan J."/>
            <person name="Luo Z.H."/>
            <person name="Li M."/>
        </authorList>
    </citation>
    <scope>NUCLEOTIDE SEQUENCE [LARGE SCALE GENOMIC DNA]</scope>
    <source>
        <strain evidence="3">SpSt-349</strain>
    </source>
</reference>
<dbReference type="PANTHER" id="PTHR43680:SF2">
    <property type="entry name" value="NITRATE REDUCTASE MOLYBDENUM COFACTOR ASSEMBLY CHAPERONE NARJ"/>
    <property type="match status" value="1"/>
</dbReference>
<comment type="caution">
    <text evidence="3">The sequence shown here is derived from an EMBL/GenBank/DDBJ whole genome shotgun (WGS) entry which is preliminary data.</text>
</comment>
<dbReference type="AlphaFoldDB" id="A0A831UB94"/>
<dbReference type="GO" id="GO:0016530">
    <property type="term" value="F:metallochaperone activity"/>
    <property type="evidence" value="ECO:0007669"/>
    <property type="project" value="TreeGrafter"/>
</dbReference>
<protein>
    <submittedName>
        <fullName evidence="3">Nitrate reductase molybdenum cofactor assembly chaperone</fullName>
    </submittedName>
</protein>
<dbReference type="EMBL" id="DSOV01000018">
    <property type="protein sequence ID" value="HEN41792.1"/>
    <property type="molecule type" value="Genomic_DNA"/>
</dbReference>
<accession>A0A831UB94</accession>
<evidence type="ECO:0000256" key="2">
    <source>
        <dbReference type="SAM" id="MobiDB-lite"/>
    </source>
</evidence>
<dbReference type="GO" id="GO:0051131">
    <property type="term" value="P:chaperone-mediated protein complex assembly"/>
    <property type="evidence" value="ECO:0007669"/>
    <property type="project" value="InterPro"/>
</dbReference>
<sequence>MVTAEIYASLARMLDYPPEKKGLLWAMGTVQGHLAAERLDCSLAPYGEFLTASTLAEIQEEYVATFDFNPSVAPYLGHHLFGDSQKKGEYLIALKGEYRRHGYQPLGNELPDHLPLMLWFLAHLACHGDPGARRPFIERFVLPGVGKLADGFAASRRDSPWRPVVEAIRLVCGGDAAQGVRPAEATGPGAPEQSRLKMAAHPEVRPC</sequence>
<dbReference type="InterPro" id="IPR036411">
    <property type="entry name" value="TorD-like_sf"/>
</dbReference>
<feature type="region of interest" description="Disordered" evidence="2">
    <location>
        <begin position="179"/>
        <end position="207"/>
    </location>
</feature>